<keyword evidence="5 6" id="KW-0804">Transcription</keyword>
<reference evidence="8 9" key="1">
    <citation type="submission" date="2019-08" db="EMBL/GenBank/DDBJ databases">
        <title>In-depth cultivation of the pig gut microbiome towards novel bacterial diversity and tailored functional studies.</title>
        <authorList>
            <person name="Wylensek D."/>
            <person name="Hitch T.C.A."/>
            <person name="Clavel T."/>
        </authorList>
    </citation>
    <scope>NUCLEOTIDE SEQUENCE [LARGE SCALE GENOMIC DNA]</scope>
    <source>
        <strain evidence="8 9">68-1-5</strain>
    </source>
</reference>
<dbReference type="GO" id="GO:0003723">
    <property type="term" value="F:RNA binding"/>
    <property type="evidence" value="ECO:0007669"/>
    <property type="project" value="UniProtKB-UniRule"/>
</dbReference>
<comment type="caution">
    <text evidence="8">The sequence shown here is derived from an EMBL/GenBank/DDBJ whole genome shotgun (WGS) entry which is preliminary data.</text>
</comment>
<dbReference type="InterPro" id="IPR011605">
    <property type="entry name" value="NusB_fam"/>
</dbReference>
<organism evidence="8 9">
    <name type="scientific">Suipraeoptans intestinalis</name>
    <dbReference type="NCBI Taxonomy" id="2606628"/>
    <lineage>
        <taxon>Bacteria</taxon>
        <taxon>Bacillati</taxon>
        <taxon>Bacillota</taxon>
        <taxon>Clostridia</taxon>
        <taxon>Lachnospirales</taxon>
        <taxon>Lachnospiraceae</taxon>
        <taxon>Suipraeoptans</taxon>
    </lineage>
</organism>
<protein>
    <recommendedName>
        <fullName evidence="6">Transcription antitermination protein NusB</fullName>
    </recommendedName>
    <alternativeName>
        <fullName evidence="6">Antitermination factor NusB</fullName>
    </alternativeName>
</protein>
<comment type="similarity">
    <text evidence="1 6">Belongs to the NusB family.</text>
</comment>
<dbReference type="AlphaFoldDB" id="A0A6N7URB4"/>
<evidence type="ECO:0000313" key="9">
    <source>
        <dbReference type="Proteomes" id="UP000434409"/>
    </source>
</evidence>
<evidence type="ECO:0000256" key="1">
    <source>
        <dbReference type="ARBA" id="ARBA00005952"/>
    </source>
</evidence>
<dbReference type="NCBIfam" id="TIGR01951">
    <property type="entry name" value="nusB"/>
    <property type="match status" value="1"/>
</dbReference>
<evidence type="ECO:0000256" key="4">
    <source>
        <dbReference type="ARBA" id="ARBA00023015"/>
    </source>
</evidence>
<evidence type="ECO:0000256" key="2">
    <source>
        <dbReference type="ARBA" id="ARBA00022814"/>
    </source>
</evidence>
<dbReference type="GO" id="GO:0006353">
    <property type="term" value="P:DNA-templated transcription termination"/>
    <property type="evidence" value="ECO:0007669"/>
    <property type="project" value="UniProtKB-UniRule"/>
</dbReference>
<dbReference type="EMBL" id="VULY01000018">
    <property type="protein sequence ID" value="MSR92948.1"/>
    <property type="molecule type" value="Genomic_DNA"/>
</dbReference>
<keyword evidence="9" id="KW-1185">Reference proteome</keyword>
<dbReference type="RefSeq" id="WP_276960060.1">
    <property type="nucleotide sequence ID" value="NZ_JAQYBV010000097.1"/>
</dbReference>
<keyword evidence="2 6" id="KW-0889">Transcription antitermination</keyword>
<keyword evidence="3 6" id="KW-0694">RNA-binding</keyword>
<proteinExistence type="inferred from homology"/>
<feature type="domain" description="NusB/RsmB/TIM44" evidence="7">
    <location>
        <begin position="5"/>
        <end position="132"/>
    </location>
</feature>
<dbReference type="PANTHER" id="PTHR11078:SF3">
    <property type="entry name" value="ANTITERMINATION NUSB DOMAIN-CONTAINING PROTEIN"/>
    <property type="match status" value="1"/>
</dbReference>
<evidence type="ECO:0000256" key="6">
    <source>
        <dbReference type="HAMAP-Rule" id="MF_00073"/>
    </source>
</evidence>
<evidence type="ECO:0000256" key="3">
    <source>
        <dbReference type="ARBA" id="ARBA00022884"/>
    </source>
</evidence>
<dbReference type="InterPro" id="IPR035926">
    <property type="entry name" value="NusB-like_sf"/>
</dbReference>
<keyword evidence="4 6" id="KW-0805">Transcription regulation</keyword>
<sequence>MKRTQLREHSFRLVFEAEFYPLQEWKEQVEIYLEHTEEASEEEKEYIRSRVFAVIEQKEEIDAGINLRANRWKTSRMNKTDLAILRLAIYEIRWDEEIPEGVAIDEAVELAKRYSSNEAPAFVNGILAGFAKAE</sequence>
<name>A0A6N7URB4_9FIRM</name>
<dbReference type="Gene3D" id="1.10.940.10">
    <property type="entry name" value="NusB-like"/>
    <property type="match status" value="1"/>
</dbReference>
<dbReference type="Pfam" id="PF01029">
    <property type="entry name" value="NusB"/>
    <property type="match status" value="1"/>
</dbReference>
<accession>A0A6N7URB4</accession>
<comment type="function">
    <text evidence="6">Involved in transcription antitermination. Required for transcription of ribosomal RNA (rRNA) genes. Binds specifically to the boxA antiterminator sequence of the ribosomal RNA (rrn) operons.</text>
</comment>
<evidence type="ECO:0000256" key="5">
    <source>
        <dbReference type="ARBA" id="ARBA00023163"/>
    </source>
</evidence>
<dbReference type="HAMAP" id="MF_00073">
    <property type="entry name" value="NusB"/>
    <property type="match status" value="1"/>
</dbReference>
<dbReference type="GO" id="GO:0031564">
    <property type="term" value="P:transcription antitermination"/>
    <property type="evidence" value="ECO:0007669"/>
    <property type="project" value="UniProtKB-KW"/>
</dbReference>
<dbReference type="GO" id="GO:0005829">
    <property type="term" value="C:cytosol"/>
    <property type="evidence" value="ECO:0007669"/>
    <property type="project" value="TreeGrafter"/>
</dbReference>
<dbReference type="InterPro" id="IPR006027">
    <property type="entry name" value="NusB_RsmB_TIM44"/>
</dbReference>
<evidence type="ECO:0000313" key="8">
    <source>
        <dbReference type="EMBL" id="MSR92948.1"/>
    </source>
</evidence>
<dbReference type="Proteomes" id="UP000434409">
    <property type="component" value="Unassembled WGS sequence"/>
</dbReference>
<gene>
    <name evidence="6 8" type="primary">nusB</name>
    <name evidence="8" type="ORF">FYJ34_01315</name>
</gene>
<evidence type="ECO:0000259" key="7">
    <source>
        <dbReference type="Pfam" id="PF01029"/>
    </source>
</evidence>
<dbReference type="PANTHER" id="PTHR11078">
    <property type="entry name" value="N UTILIZATION SUBSTANCE PROTEIN B-RELATED"/>
    <property type="match status" value="1"/>
</dbReference>
<dbReference type="SUPFAM" id="SSF48013">
    <property type="entry name" value="NusB-like"/>
    <property type="match status" value="1"/>
</dbReference>